<dbReference type="EMBL" id="JAYMGO010000009">
    <property type="protein sequence ID" value="KAL1267993.1"/>
    <property type="molecule type" value="Genomic_DNA"/>
</dbReference>
<organism evidence="2 3">
    <name type="scientific">Cirrhinus molitorella</name>
    <name type="common">mud carp</name>
    <dbReference type="NCBI Taxonomy" id="172907"/>
    <lineage>
        <taxon>Eukaryota</taxon>
        <taxon>Metazoa</taxon>
        <taxon>Chordata</taxon>
        <taxon>Craniata</taxon>
        <taxon>Vertebrata</taxon>
        <taxon>Euteleostomi</taxon>
        <taxon>Actinopterygii</taxon>
        <taxon>Neopterygii</taxon>
        <taxon>Teleostei</taxon>
        <taxon>Ostariophysi</taxon>
        <taxon>Cypriniformes</taxon>
        <taxon>Cyprinidae</taxon>
        <taxon>Labeoninae</taxon>
        <taxon>Labeonini</taxon>
        <taxon>Cirrhinus</taxon>
    </lineage>
</organism>
<dbReference type="Proteomes" id="UP001558613">
    <property type="component" value="Unassembled WGS sequence"/>
</dbReference>
<comment type="caution">
    <text evidence="2">The sequence shown here is derived from an EMBL/GenBank/DDBJ whole genome shotgun (WGS) entry which is preliminary data.</text>
</comment>
<accession>A0ABR3MTN8</accession>
<evidence type="ECO:0000313" key="3">
    <source>
        <dbReference type="Proteomes" id="UP001558613"/>
    </source>
</evidence>
<name>A0ABR3MTN8_9TELE</name>
<sequence length="93" mass="10079">MLKWDANSSYLPENRPIKGESGMSRGAGNQVNVPLISSVRLITVSHKLMCRCQLGLALHSFSRSKGWGVSVEVTQASDYVSVSSKTSGCHPEK</sequence>
<keyword evidence="3" id="KW-1185">Reference proteome</keyword>
<feature type="compositionally biased region" description="Polar residues" evidence="1">
    <location>
        <begin position="1"/>
        <end position="11"/>
    </location>
</feature>
<feature type="region of interest" description="Disordered" evidence="1">
    <location>
        <begin position="1"/>
        <end position="29"/>
    </location>
</feature>
<evidence type="ECO:0000313" key="2">
    <source>
        <dbReference type="EMBL" id="KAL1267993.1"/>
    </source>
</evidence>
<evidence type="ECO:0000256" key="1">
    <source>
        <dbReference type="SAM" id="MobiDB-lite"/>
    </source>
</evidence>
<reference evidence="2 3" key="1">
    <citation type="submission" date="2023-09" db="EMBL/GenBank/DDBJ databases">
        <authorList>
            <person name="Wang M."/>
        </authorList>
    </citation>
    <scope>NUCLEOTIDE SEQUENCE [LARGE SCALE GENOMIC DNA]</scope>
    <source>
        <strain evidence="2">GT-2023</strain>
        <tissue evidence="2">Liver</tissue>
    </source>
</reference>
<protein>
    <submittedName>
        <fullName evidence="2">Uncharacterized protein</fullName>
    </submittedName>
</protein>
<proteinExistence type="predicted"/>
<gene>
    <name evidence="2" type="ORF">QQF64_033356</name>
</gene>